<name>A0A8B7ZFW1_ACAPL</name>
<sequence>MNVQFSDIDNQFAFEDSPRDVSTATSVINSGFLTDLQIKQSNSANDINGEFTQNRETQERRSGPSKAVPFSDGVGLESTCTQTSVSATYAEIPDFSQPQDKETSRPQLISLGVNAAGSSPIKKLLKRVSFSKKKHPKPQCEIASSGSPQVSTGSQSAPVSLPISIQTPGSSAINQKISHPTSSTISINSDMQALVTPAAEDPKTTGTCISVSAPEMFSASASRFLEGTPSLKITNLTIPEAEVCKEFGGKGEFFLYSIQFDVVPTITPSSSTENIQRCDLGPVHKITKRRHREFVNLHSRLEHNFQLKPSLKGIHDVPKRLSIPLAPTAKPAIDQRRISHQHYLQQLLARPLLHCSRELAEFLALEGNTHIEYVRHHPREYVPRIDKMLRNRVSGLVESIKHARSAIPRALSDIGPLPPMSPPMSPVRKSRGSHQETDKKVLSPPTSQRPGSPSPIDEQDGSGGDRIFVFDRRPKTTVQLATCSIIQDHSMKTCANVTSPAYRPAATTPINHHSLGPRSNGDGYESPEMAPAETPSDERESSTVLGSEKVALLDSVLCFLGDIFHDKDLWFLDEGFQSVLTILAGDLLDGWIERQVNLLLSDQWCAFYMAELREALWPGGKLLSANEGTGTRTEAEKAATMKEVLTMLVDAMPDLFYTVVDKQDWQDGLQLLLDSLGDPQLNRHLLFTILDLMMDALISEIKDEDFQKNLISRI</sequence>
<evidence type="ECO:0000313" key="4">
    <source>
        <dbReference type="RefSeq" id="XP_022104543.1"/>
    </source>
</evidence>
<feature type="domain" description="PX" evidence="2">
    <location>
        <begin position="234"/>
        <end position="370"/>
    </location>
</feature>
<evidence type="ECO:0000313" key="3">
    <source>
        <dbReference type="Proteomes" id="UP000694845"/>
    </source>
</evidence>
<feature type="compositionally biased region" description="Pro residues" evidence="1">
    <location>
        <begin position="416"/>
        <end position="425"/>
    </location>
</feature>
<dbReference type="SMART" id="SM00312">
    <property type="entry name" value="PX"/>
    <property type="match status" value="1"/>
</dbReference>
<dbReference type="InterPro" id="IPR013937">
    <property type="entry name" value="Sorting_nexin_C"/>
</dbReference>
<dbReference type="Gene3D" id="3.30.1520.10">
    <property type="entry name" value="Phox-like domain"/>
    <property type="match status" value="1"/>
</dbReference>
<protein>
    <submittedName>
        <fullName evidence="4">Sorting nexin-19-like</fullName>
    </submittedName>
</protein>
<dbReference type="Pfam" id="PF08628">
    <property type="entry name" value="Nexin_C"/>
    <property type="match status" value="1"/>
</dbReference>
<accession>A0A8B7ZFW1</accession>
<feature type="region of interest" description="Disordered" evidence="1">
    <location>
        <begin position="505"/>
        <end position="543"/>
    </location>
</feature>
<dbReference type="GO" id="GO:0035091">
    <property type="term" value="F:phosphatidylinositol binding"/>
    <property type="evidence" value="ECO:0007669"/>
    <property type="project" value="InterPro"/>
</dbReference>
<feature type="region of interest" description="Disordered" evidence="1">
    <location>
        <begin position="44"/>
        <end position="75"/>
    </location>
</feature>
<dbReference type="Proteomes" id="UP000694845">
    <property type="component" value="Unplaced"/>
</dbReference>
<dbReference type="PANTHER" id="PTHR22775">
    <property type="entry name" value="SORTING NEXIN"/>
    <property type="match status" value="1"/>
</dbReference>
<dbReference type="Pfam" id="PF00787">
    <property type="entry name" value="PX"/>
    <property type="match status" value="1"/>
</dbReference>
<feature type="region of interest" description="Disordered" evidence="1">
    <location>
        <begin position="135"/>
        <end position="158"/>
    </location>
</feature>
<feature type="compositionally biased region" description="Polar residues" evidence="1">
    <location>
        <begin position="44"/>
        <end position="55"/>
    </location>
</feature>
<reference evidence="4" key="1">
    <citation type="submission" date="2025-08" db="UniProtKB">
        <authorList>
            <consortium name="RefSeq"/>
        </authorList>
    </citation>
    <scope>IDENTIFICATION</scope>
</reference>
<keyword evidence="3" id="KW-1185">Reference proteome</keyword>
<feature type="compositionally biased region" description="Polar residues" evidence="1">
    <location>
        <begin position="142"/>
        <end position="158"/>
    </location>
</feature>
<dbReference type="InterPro" id="IPR001683">
    <property type="entry name" value="PX_dom"/>
</dbReference>
<dbReference type="AlphaFoldDB" id="A0A8B7ZFW1"/>
<dbReference type="KEGG" id="aplc:110986717"/>
<dbReference type="PROSITE" id="PS50195">
    <property type="entry name" value="PX"/>
    <property type="match status" value="1"/>
</dbReference>
<organism evidence="3 4">
    <name type="scientific">Acanthaster planci</name>
    <name type="common">Crown-of-thorns starfish</name>
    <dbReference type="NCBI Taxonomy" id="133434"/>
    <lineage>
        <taxon>Eukaryota</taxon>
        <taxon>Metazoa</taxon>
        <taxon>Echinodermata</taxon>
        <taxon>Eleutherozoa</taxon>
        <taxon>Asterozoa</taxon>
        <taxon>Asteroidea</taxon>
        <taxon>Valvatacea</taxon>
        <taxon>Valvatida</taxon>
        <taxon>Acanthasteridae</taxon>
        <taxon>Acanthaster</taxon>
    </lineage>
</organism>
<dbReference type="InterPro" id="IPR036871">
    <property type="entry name" value="PX_dom_sf"/>
</dbReference>
<dbReference type="OrthoDB" id="5582218at2759"/>
<dbReference type="SUPFAM" id="SSF64268">
    <property type="entry name" value="PX domain"/>
    <property type="match status" value="1"/>
</dbReference>
<dbReference type="GeneID" id="110986717"/>
<evidence type="ECO:0000256" key="1">
    <source>
        <dbReference type="SAM" id="MobiDB-lite"/>
    </source>
</evidence>
<dbReference type="PANTHER" id="PTHR22775:SF3">
    <property type="entry name" value="SORTING NEXIN-13"/>
    <property type="match status" value="1"/>
</dbReference>
<proteinExistence type="predicted"/>
<evidence type="ECO:0000259" key="2">
    <source>
        <dbReference type="PROSITE" id="PS50195"/>
    </source>
</evidence>
<dbReference type="RefSeq" id="XP_022104543.1">
    <property type="nucleotide sequence ID" value="XM_022248851.1"/>
</dbReference>
<feature type="region of interest" description="Disordered" evidence="1">
    <location>
        <begin position="410"/>
        <end position="467"/>
    </location>
</feature>
<gene>
    <name evidence="4" type="primary">LOC110986717</name>
</gene>